<reference evidence="2" key="1">
    <citation type="submission" date="2018-03" db="EMBL/GenBank/DDBJ databases">
        <title>The complete mitochondrial genome sequence of the green macroalga Ulva compressa.</title>
        <authorList>
            <person name="Liu F."/>
        </authorList>
    </citation>
    <scope>NUCLEOTIDE SEQUENCE</scope>
</reference>
<keyword evidence="2" id="KW-0496">Mitochondrion</keyword>
<geneLocation type="mitochondrion" evidence="2"/>
<dbReference type="GO" id="GO:0000373">
    <property type="term" value="P:Group II intron splicing"/>
    <property type="evidence" value="ECO:0007669"/>
    <property type="project" value="TreeGrafter"/>
</dbReference>
<gene>
    <name evidence="2" type="primary">orf245</name>
</gene>
<dbReference type="GO" id="GO:0004519">
    <property type="term" value="F:endonuclease activity"/>
    <property type="evidence" value="ECO:0007669"/>
    <property type="project" value="InterPro"/>
</dbReference>
<dbReference type="AlphaFoldDB" id="A0A678ZD97"/>
<dbReference type="SUPFAM" id="SSF55608">
    <property type="entry name" value="Homing endonucleases"/>
    <property type="match status" value="1"/>
</dbReference>
<evidence type="ECO:0000313" key="2">
    <source>
        <dbReference type="EMBL" id="AZT79248.1"/>
    </source>
</evidence>
<dbReference type="GO" id="GO:0045292">
    <property type="term" value="P:mRNA cis splicing, via spliceosome"/>
    <property type="evidence" value="ECO:0007669"/>
    <property type="project" value="TreeGrafter"/>
</dbReference>
<dbReference type="GO" id="GO:0048564">
    <property type="term" value="P:photosystem I assembly"/>
    <property type="evidence" value="ECO:0007669"/>
    <property type="project" value="TreeGrafter"/>
</dbReference>
<feature type="domain" description="Homing endonuclease LAGLIDADG" evidence="1">
    <location>
        <begin position="49"/>
        <end position="228"/>
    </location>
</feature>
<dbReference type="EMBL" id="MH093740">
    <property type="protein sequence ID" value="AZT79248.1"/>
    <property type="molecule type" value="Genomic_DNA"/>
</dbReference>
<protein>
    <recommendedName>
        <fullName evidence="1">Homing endonuclease LAGLIDADG domain-containing protein</fullName>
    </recommendedName>
</protein>
<proteinExistence type="predicted"/>
<name>A0A678ZD97_ULVCO</name>
<sequence length="245" mass="28783">MTNKKQLPTLTNWQKKADVWVHKDEPKKLYGKNLVAYKKALKLTPRQKHILIGSLLGDGYIDFHRSAKQPSYYFCFAQTWFAADYVDRIYQIFKPFVGTPPKINLIGGIRPGLPKRYEVRFKTYAHEEFKYYYDLFYPEVDDKRKKRVPQNINSLLTAEGLAYWYMDDGTTRTSTTGKKSYVISTQGFCYQDQVILIDALKETFGLDCGIHKDKTYFRLGFRASSNKLFLSLIKPYMHTYFDYKA</sequence>
<dbReference type="PANTHER" id="PTHR47539">
    <property type="entry name" value="PENTATRICOPEPTIDE REPEAT-CONTAINING PROTEIN OTP51, CHLOROPLASTIC"/>
    <property type="match status" value="1"/>
</dbReference>
<dbReference type="InterPro" id="IPR052500">
    <property type="entry name" value="Chloro/Mito_RNA_Process"/>
</dbReference>
<dbReference type="InterPro" id="IPR027434">
    <property type="entry name" value="Homing_endonucl"/>
</dbReference>
<dbReference type="PANTHER" id="PTHR47539:SF1">
    <property type="entry name" value="PENTATRICOPEPTIDE REPEAT-CONTAINING PROTEIN OTP51, CHLOROPLASTIC"/>
    <property type="match status" value="1"/>
</dbReference>
<accession>A0A678ZD97</accession>
<dbReference type="Pfam" id="PF03161">
    <property type="entry name" value="LAGLIDADG_2"/>
    <property type="match status" value="1"/>
</dbReference>
<dbReference type="Gene3D" id="3.10.28.10">
    <property type="entry name" value="Homing endonucleases"/>
    <property type="match status" value="2"/>
</dbReference>
<dbReference type="InterPro" id="IPR004860">
    <property type="entry name" value="LAGLIDADG_dom"/>
</dbReference>
<evidence type="ECO:0000259" key="1">
    <source>
        <dbReference type="Pfam" id="PF03161"/>
    </source>
</evidence>
<organism evidence="2">
    <name type="scientific">Ulva compressa</name>
    <name type="common">Green alga</name>
    <name type="synonym">Enteromorpha compressa</name>
    <dbReference type="NCBI Taxonomy" id="63659"/>
    <lineage>
        <taxon>Eukaryota</taxon>
        <taxon>Viridiplantae</taxon>
        <taxon>Chlorophyta</taxon>
        <taxon>core chlorophytes</taxon>
        <taxon>Ulvophyceae</taxon>
        <taxon>OUU clade</taxon>
        <taxon>Ulvales</taxon>
        <taxon>Ulvaceae</taxon>
        <taxon>Ulva</taxon>
    </lineage>
</organism>